<feature type="transmembrane region" description="Helical" evidence="1">
    <location>
        <begin position="52"/>
        <end position="71"/>
    </location>
</feature>
<comment type="caution">
    <text evidence="2">The sequence shown here is derived from an EMBL/GenBank/DDBJ whole genome shotgun (WGS) entry which is preliminary data.</text>
</comment>
<keyword evidence="1" id="KW-1133">Transmembrane helix</keyword>
<dbReference type="AlphaFoldDB" id="A0A6M1SSK7"/>
<evidence type="ECO:0000256" key="1">
    <source>
        <dbReference type="SAM" id="Phobius"/>
    </source>
</evidence>
<name>A0A6M1SSK7_9BACT</name>
<gene>
    <name evidence="2" type="ORF">G3570_00815</name>
</gene>
<dbReference type="EMBL" id="JAALLT010000001">
    <property type="protein sequence ID" value="NGP75156.1"/>
    <property type="molecule type" value="Genomic_DNA"/>
</dbReference>
<protein>
    <submittedName>
        <fullName evidence="2">Uncharacterized protein</fullName>
    </submittedName>
</protein>
<keyword evidence="3" id="KW-1185">Reference proteome</keyword>
<sequence length="255" mass="28313">MAYTPSSSPSSEKLSFDKLKELDALFDEQLKGTGKQEKSRKSTGKSFSLKKIVAALSALIVMLLLPFLVLIRSSVYLYTHYSLNGWLALSIGVGITILLLLLYAAAVSLFIGQSARVHKYLRRGIALLVIAYCSYGLLYFSGVNAKSEEVSSYYLSLHPILRVSMATTILLHNDLIVTDMQRNPGDYAAMGLPVNSQSLHYEQKTGYVHAADIRTKGRAEWKNWITEQTFALFGLNTLRHVGTADHLHISLPLND</sequence>
<evidence type="ECO:0000313" key="3">
    <source>
        <dbReference type="Proteomes" id="UP000473278"/>
    </source>
</evidence>
<dbReference type="RefSeq" id="WP_165138214.1">
    <property type="nucleotide sequence ID" value="NZ_JAALLT010000001.1"/>
</dbReference>
<feature type="transmembrane region" description="Helical" evidence="1">
    <location>
        <begin position="83"/>
        <end position="112"/>
    </location>
</feature>
<proteinExistence type="predicted"/>
<accession>A0A6M1SSK7</accession>
<keyword evidence="1" id="KW-0472">Membrane</keyword>
<reference evidence="2 3" key="1">
    <citation type="submission" date="2020-02" db="EMBL/GenBank/DDBJ databases">
        <title>Balneolaceae bacterium YR4-1, complete genome.</title>
        <authorList>
            <person name="Li Y."/>
            <person name="Wu S."/>
        </authorList>
    </citation>
    <scope>NUCLEOTIDE SEQUENCE [LARGE SCALE GENOMIC DNA]</scope>
    <source>
        <strain evidence="2 3">YR4-1</strain>
    </source>
</reference>
<organism evidence="2 3">
    <name type="scientific">Halalkalibaculum roseum</name>
    <dbReference type="NCBI Taxonomy" id="2709311"/>
    <lineage>
        <taxon>Bacteria</taxon>
        <taxon>Pseudomonadati</taxon>
        <taxon>Balneolota</taxon>
        <taxon>Balneolia</taxon>
        <taxon>Balneolales</taxon>
        <taxon>Balneolaceae</taxon>
        <taxon>Halalkalibaculum</taxon>
    </lineage>
</organism>
<evidence type="ECO:0000313" key="2">
    <source>
        <dbReference type="EMBL" id="NGP75156.1"/>
    </source>
</evidence>
<dbReference type="Proteomes" id="UP000473278">
    <property type="component" value="Unassembled WGS sequence"/>
</dbReference>
<feature type="transmembrane region" description="Helical" evidence="1">
    <location>
        <begin position="124"/>
        <end position="141"/>
    </location>
</feature>
<keyword evidence="1" id="KW-0812">Transmembrane</keyword>